<dbReference type="RefSeq" id="WP_081905875.1">
    <property type="nucleotide sequence ID" value="NZ_JPNB01000001.1"/>
</dbReference>
<accession>A0A4R1R3I0</accession>
<dbReference type="CDD" id="cd00093">
    <property type="entry name" value="HTH_XRE"/>
    <property type="match status" value="1"/>
</dbReference>
<evidence type="ECO:0000259" key="2">
    <source>
        <dbReference type="PROSITE" id="PS50943"/>
    </source>
</evidence>
<dbReference type="AlphaFoldDB" id="A0A4R1R3I0"/>
<sequence length="118" mass="13708">MADVSVMIKSLRENNHLKQRQVADYLGISQQAYSYYELDKRELPSRHVVNLAKLYKVSADYILGVEPGYVGSYDLNSKYVHDISLKEVINNLEKLNKTNRQEVVKYLSYLGNTQTKYK</sequence>
<evidence type="ECO:0000313" key="3">
    <source>
        <dbReference type="EMBL" id="TCL59872.1"/>
    </source>
</evidence>
<dbReference type="STRING" id="1469948.GCA_000732725_00998"/>
<dbReference type="EMBL" id="SLUO01000003">
    <property type="protein sequence ID" value="TCL59872.1"/>
    <property type="molecule type" value="Genomic_DNA"/>
</dbReference>
<organism evidence="3 4">
    <name type="scientific">Kineothrix alysoides</name>
    <dbReference type="NCBI Taxonomy" id="1469948"/>
    <lineage>
        <taxon>Bacteria</taxon>
        <taxon>Bacillati</taxon>
        <taxon>Bacillota</taxon>
        <taxon>Clostridia</taxon>
        <taxon>Lachnospirales</taxon>
        <taxon>Lachnospiraceae</taxon>
        <taxon>Kineothrix</taxon>
    </lineage>
</organism>
<dbReference type="GO" id="GO:0003677">
    <property type="term" value="F:DNA binding"/>
    <property type="evidence" value="ECO:0007669"/>
    <property type="project" value="UniProtKB-KW"/>
</dbReference>
<dbReference type="PANTHER" id="PTHR46558:SF14">
    <property type="entry name" value="HTH-TYPE TRANSCRIPTIONAL REGULATOR ANSR"/>
    <property type="match status" value="1"/>
</dbReference>
<gene>
    <name evidence="3" type="ORF">EDD76_10361</name>
</gene>
<proteinExistence type="predicted"/>
<dbReference type="SMART" id="SM00530">
    <property type="entry name" value="HTH_XRE"/>
    <property type="match status" value="1"/>
</dbReference>
<dbReference type="OrthoDB" id="9812239at2"/>
<dbReference type="SUPFAM" id="SSF47413">
    <property type="entry name" value="lambda repressor-like DNA-binding domains"/>
    <property type="match status" value="1"/>
</dbReference>
<name>A0A4R1R3I0_9FIRM</name>
<dbReference type="PANTHER" id="PTHR46558">
    <property type="entry name" value="TRACRIPTIONAL REGULATORY PROTEIN-RELATED-RELATED"/>
    <property type="match status" value="1"/>
</dbReference>
<dbReference type="PROSITE" id="PS50943">
    <property type="entry name" value="HTH_CROC1"/>
    <property type="match status" value="1"/>
</dbReference>
<keyword evidence="1" id="KW-0238">DNA-binding</keyword>
<dbReference type="InterPro" id="IPR010982">
    <property type="entry name" value="Lambda_DNA-bd_dom_sf"/>
</dbReference>
<comment type="caution">
    <text evidence="3">The sequence shown here is derived from an EMBL/GenBank/DDBJ whole genome shotgun (WGS) entry which is preliminary data.</text>
</comment>
<feature type="domain" description="HTH cro/C1-type" evidence="2">
    <location>
        <begin position="8"/>
        <end position="62"/>
    </location>
</feature>
<protein>
    <submittedName>
        <fullName evidence="3">Transcriptional regulator with XRE-family HTH domain</fullName>
    </submittedName>
</protein>
<keyword evidence="4" id="KW-1185">Reference proteome</keyword>
<evidence type="ECO:0000313" key="4">
    <source>
        <dbReference type="Proteomes" id="UP000295718"/>
    </source>
</evidence>
<evidence type="ECO:0000256" key="1">
    <source>
        <dbReference type="ARBA" id="ARBA00023125"/>
    </source>
</evidence>
<dbReference type="InterPro" id="IPR001387">
    <property type="entry name" value="Cro/C1-type_HTH"/>
</dbReference>
<reference evidence="3 4" key="1">
    <citation type="submission" date="2019-03" db="EMBL/GenBank/DDBJ databases">
        <title>Genomic Encyclopedia of Type Strains, Phase IV (KMG-IV): sequencing the most valuable type-strain genomes for metagenomic binning, comparative biology and taxonomic classification.</title>
        <authorList>
            <person name="Goeker M."/>
        </authorList>
    </citation>
    <scope>NUCLEOTIDE SEQUENCE [LARGE SCALE GENOMIC DNA]</scope>
    <source>
        <strain evidence="3 4">DSM 100556</strain>
    </source>
</reference>
<dbReference type="Pfam" id="PF01381">
    <property type="entry name" value="HTH_3"/>
    <property type="match status" value="1"/>
</dbReference>
<dbReference type="Gene3D" id="1.10.260.40">
    <property type="entry name" value="lambda repressor-like DNA-binding domains"/>
    <property type="match status" value="1"/>
</dbReference>
<dbReference type="Proteomes" id="UP000295718">
    <property type="component" value="Unassembled WGS sequence"/>
</dbReference>